<proteinExistence type="predicted"/>
<protein>
    <recommendedName>
        <fullName evidence="3">Butirosin biosynthesis protein H, N-terminal</fullName>
    </recommendedName>
</protein>
<dbReference type="RefSeq" id="WP_046231501.1">
    <property type="nucleotide sequence ID" value="NZ_FONN01000005.1"/>
</dbReference>
<evidence type="ECO:0000313" key="1">
    <source>
        <dbReference type="EMBL" id="SFE69398.1"/>
    </source>
</evidence>
<dbReference type="AlphaFoldDB" id="A0A1I2CMA4"/>
<organism evidence="1 2">
    <name type="scientific">Paenibacillus algorifonticola</name>
    <dbReference type="NCBI Taxonomy" id="684063"/>
    <lineage>
        <taxon>Bacteria</taxon>
        <taxon>Bacillati</taxon>
        <taxon>Bacillota</taxon>
        <taxon>Bacilli</taxon>
        <taxon>Bacillales</taxon>
        <taxon>Paenibacillaceae</taxon>
        <taxon>Paenibacillus</taxon>
    </lineage>
</organism>
<dbReference type="EMBL" id="FONN01000005">
    <property type="protein sequence ID" value="SFE69398.1"/>
    <property type="molecule type" value="Genomic_DNA"/>
</dbReference>
<dbReference type="Proteomes" id="UP000183410">
    <property type="component" value="Unassembled WGS sequence"/>
</dbReference>
<evidence type="ECO:0008006" key="3">
    <source>
        <dbReference type="Google" id="ProtNLM"/>
    </source>
</evidence>
<gene>
    <name evidence="1" type="ORF">SAMN04487969_105155</name>
</gene>
<evidence type="ECO:0000313" key="2">
    <source>
        <dbReference type="Proteomes" id="UP000183410"/>
    </source>
</evidence>
<dbReference type="OrthoDB" id="2624539at2"/>
<name>A0A1I2CMA4_9BACL</name>
<sequence length="343" mass="40591">MKIHLPLADSPIYGYLHHAYLFGIIGHSESFQPWMHSYYTQLFCAKDFVELACPVNFYQLDNCPLRETQAISRSLVISLTDIHRFIQTSLEQGYHVLSFINEYYMPYSDFFGVRNFTHDLLISGYDSEQQSYLVTNFVDGKYQTFSVSYDDYENAFNNAAFFDEYGNYEEYKTRICLYRATDHKYVFTADSVLYFLEDYLSATNRLKTIFHTESNLAFGMDVYRYITEELVKVTDGTRAPDGRPLHILWEHKKCMRAKIEYMLAQGYIKDETLLSGYEPIERDVNLQRVTLMKYRQTNNNDILHSINNNLNRIKDREQEVLNRLHDEMLACKSYFPITDWVRV</sequence>
<accession>A0A1I2CMA4</accession>
<keyword evidence="2" id="KW-1185">Reference proteome</keyword>
<reference evidence="2" key="1">
    <citation type="submission" date="2016-10" db="EMBL/GenBank/DDBJ databases">
        <authorList>
            <person name="Varghese N."/>
            <person name="Submissions S."/>
        </authorList>
    </citation>
    <scope>NUCLEOTIDE SEQUENCE [LARGE SCALE GENOMIC DNA]</scope>
    <source>
        <strain evidence="2">CGMCC 1.10223</strain>
    </source>
</reference>